<evidence type="ECO:0000256" key="2">
    <source>
        <dbReference type="ARBA" id="ARBA00022797"/>
    </source>
</evidence>
<proteinExistence type="inferred from homology"/>
<dbReference type="Proteomes" id="UP001215280">
    <property type="component" value="Unassembled WGS sequence"/>
</dbReference>
<dbReference type="GO" id="GO:0004301">
    <property type="term" value="F:epoxide hydrolase activity"/>
    <property type="evidence" value="ECO:0007669"/>
    <property type="project" value="TreeGrafter"/>
</dbReference>
<dbReference type="EMBL" id="JARJLG010000011">
    <property type="protein sequence ID" value="KAJ7776758.1"/>
    <property type="molecule type" value="Genomic_DNA"/>
</dbReference>
<sequence length="586" mass="66191">MDPTILALGQASRATADFEWLARNLIAAAEENIARIESQIRDLIRLRDRERGTIARLRIAIAPIHKLPAELLAEIFLLVANNGYGMTRWETINEVQVLTQVCAYWRQVAHTTPRLWIGAVDNRVEKTPTDNYLACTKGWLERSTPLPVPVYLEGQGNDDIGPLMEILANAVHRWSSAQFILPSLSVLSRIPRDSAKSLHTLRLRSADTQNPARIATFSVAPQLRTLELTIRRPNLLPMPWSQLTDLTVRSTDPLPCLDTLVRCPNLVCAAFETNPWNDVPDLSNLKMTTLSQLHTLKLDFTYRMDASEHFMPFFGRLTLPVLKNLQLELKINTTWTSIPFTEFQLRSPNIEYLSIDNSNLDSGDLLAVLHHAPSLVRLQTDCCMACFDDVIIAGLRYSEGNAVHLTPRLEVLWVSIIENDFDEEGFDAMIQSRWWTDEQLIALPSPPKVARWSSIAVLRVGVNIGEQLEAKIIQYRTQGLDIDGRHHSPDELDGSGWEYGVPLADVKRLVARWHDGYDYKYHEAQLNAALLHEARPPLLFVHGWPGSFKEARKILPLLTEKSANHPSFRVVALDTLGSLSPLYGRP</sequence>
<evidence type="ECO:0000256" key="3">
    <source>
        <dbReference type="ARBA" id="ARBA00022801"/>
    </source>
</evidence>
<evidence type="ECO:0000313" key="6">
    <source>
        <dbReference type="Proteomes" id="UP001215280"/>
    </source>
</evidence>
<evidence type="ECO:0000313" key="5">
    <source>
        <dbReference type="EMBL" id="KAJ7776758.1"/>
    </source>
</evidence>
<dbReference type="InterPro" id="IPR010497">
    <property type="entry name" value="Epoxide_hydro_N"/>
</dbReference>
<comment type="similarity">
    <text evidence="1">Belongs to the peptidase S33 family.</text>
</comment>
<feature type="domain" description="Epoxide hydrolase N-terminal" evidence="4">
    <location>
        <begin position="489"/>
        <end position="528"/>
    </location>
</feature>
<dbReference type="Gene3D" id="3.40.50.1820">
    <property type="entry name" value="alpha/beta hydrolase"/>
    <property type="match status" value="1"/>
</dbReference>
<keyword evidence="3" id="KW-0378">Hydrolase</keyword>
<dbReference type="SUPFAM" id="SSF52047">
    <property type="entry name" value="RNI-like"/>
    <property type="match status" value="1"/>
</dbReference>
<gene>
    <name evidence="5" type="ORF">DFH07DRAFT_951375</name>
</gene>
<dbReference type="Gene3D" id="1.20.1280.50">
    <property type="match status" value="1"/>
</dbReference>
<keyword evidence="6" id="KW-1185">Reference proteome</keyword>
<name>A0AAD7K1Y4_9AGAR</name>
<protein>
    <recommendedName>
        <fullName evidence="4">Epoxide hydrolase N-terminal domain-containing protein</fullName>
    </recommendedName>
</protein>
<reference evidence="5" key="1">
    <citation type="submission" date="2023-03" db="EMBL/GenBank/DDBJ databases">
        <title>Massive genome expansion in bonnet fungi (Mycena s.s.) driven by repeated elements and novel gene families across ecological guilds.</title>
        <authorList>
            <consortium name="Lawrence Berkeley National Laboratory"/>
            <person name="Harder C.B."/>
            <person name="Miyauchi S."/>
            <person name="Viragh M."/>
            <person name="Kuo A."/>
            <person name="Thoen E."/>
            <person name="Andreopoulos B."/>
            <person name="Lu D."/>
            <person name="Skrede I."/>
            <person name="Drula E."/>
            <person name="Henrissat B."/>
            <person name="Morin E."/>
            <person name="Kohler A."/>
            <person name="Barry K."/>
            <person name="LaButti K."/>
            <person name="Morin E."/>
            <person name="Salamov A."/>
            <person name="Lipzen A."/>
            <person name="Mereny Z."/>
            <person name="Hegedus B."/>
            <person name="Baldrian P."/>
            <person name="Stursova M."/>
            <person name="Weitz H."/>
            <person name="Taylor A."/>
            <person name="Grigoriev I.V."/>
            <person name="Nagy L.G."/>
            <person name="Martin F."/>
            <person name="Kauserud H."/>
        </authorList>
    </citation>
    <scope>NUCLEOTIDE SEQUENCE</scope>
    <source>
        <strain evidence="5">CBHHK188m</strain>
    </source>
</reference>
<keyword evidence="2" id="KW-0058">Aromatic hydrocarbons catabolism</keyword>
<dbReference type="InterPro" id="IPR032675">
    <property type="entry name" value="LRR_dom_sf"/>
</dbReference>
<dbReference type="PANTHER" id="PTHR21661:SF35">
    <property type="entry name" value="EPOXIDE HYDROLASE"/>
    <property type="match status" value="1"/>
</dbReference>
<dbReference type="PANTHER" id="PTHR21661">
    <property type="entry name" value="EPOXIDE HYDROLASE 1-RELATED"/>
    <property type="match status" value="1"/>
</dbReference>
<dbReference type="Pfam" id="PF06441">
    <property type="entry name" value="EHN"/>
    <property type="match status" value="1"/>
</dbReference>
<evidence type="ECO:0000259" key="4">
    <source>
        <dbReference type="Pfam" id="PF06441"/>
    </source>
</evidence>
<evidence type="ECO:0000256" key="1">
    <source>
        <dbReference type="ARBA" id="ARBA00010088"/>
    </source>
</evidence>
<accession>A0AAD7K1Y4</accession>
<organism evidence="5 6">
    <name type="scientific">Mycena maculata</name>
    <dbReference type="NCBI Taxonomy" id="230809"/>
    <lineage>
        <taxon>Eukaryota</taxon>
        <taxon>Fungi</taxon>
        <taxon>Dikarya</taxon>
        <taxon>Basidiomycota</taxon>
        <taxon>Agaricomycotina</taxon>
        <taxon>Agaricomycetes</taxon>
        <taxon>Agaricomycetidae</taxon>
        <taxon>Agaricales</taxon>
        <taxon>Marasmiineae</taxon>
        <taxon>Mycenaceae</taxon>
        <taxon>Mycena</taxon>
    </lineage>
</organism>
<dbReference type="AlphaFoldDB" id="A0AAD7K1Y4"/>
<dbReference type="Gene3D" id="3.80.10.10">
    <property type="entry name" value="Ribonuclease Inhibitor"/>
    <property type="match status" value="1"/>
</dbReference>
<comment type="caution">
    <text evidence="5">The sequence shown here is derived from an EMBL/GenBank/DDBJ whole genome shotgun (WGS) entry which is preliminary data.</text>
</comment>
<dbReference type="InterPro" id="IPR029058">
    <property type="entry name" value="AB_hydrolase_fold"/>
</dbReference>
<dbReference type="SUPFAM" id="SSF53474">
    <property type="entry name" value="alpha/beta-Hydrolases"/>
    <property type="match status" value="1"/>
</dbReference>
<dbReference type="GO" id="GO:0097176">
    <property type="term" value="P:epoxide metabolic process"/>
    <property type="evidence" value="ECO:0007669"/>
    <property type="project" value="TreeGrafter"/>
</dbReference>